<gene>
    <name evidence="1" type="ORF">SAMN05216387_10142</name>
</gene>
<protein>
    <submittedName>
        <fullName evidence="1">Uncharacterized protein</fullName>
    </submittedName>
</protein>
<dbReference type="STRING" id="1233.SAMN05216387_10142"/>
<name>A0A1H7FW04_9PROT</name>
<dbReference type="AlphaFoldDB" id="A0A1H7FW04"/>
<accession>A0A1H7FW04</accession>
<proteinExistence type="predicted"/>
<dbReference type="SUPFAM" id="SSF55729">
    <property type="entry name" value="Acyl-CoA N-acyltransferases (Nat)"/>
    <property type="match status" value="1"/>
</dbReference>
<keyword evidence="2" id="KW-1185">Reference proteome</keyword>
<sequence>MFNHIQTKTFGGPIAISDLKTYSFPHTGLGYLSVKRAMASIAARKKAFYQMLQQWGWLNTSLFMLNRILAVISGGRLRLYRYHLIAQPVAKAAFLPPGRGKKIEIRLVQEHDEIIKEFPRPVKAIQARFRQGAQCLVALKEGQFVGFLWLLIGNYEEDEVRARFIPLPEGQAAWDFDVYVAPDFRLGLTFLRLWDQANRILCDNGILWSCSRISAFNTGSLGAHARLGTLSLGSAIFFCAGQSQITLASVSPYFHLSRYSGSSPEFRLNTRELQITRSAHTTNPSWSDHAAP</sequence>
<dbReference type="EMBL" id="FOBH01000001">
    <property type="protein sequence ID" value="SEK27555.1"/>
    <property type="molecule type" value="Genomic_DNA"/>
</dbReference>
<evidence type="ECO:0000313" key="1">
    <source>
        <dbReference type="EMBL" id="SEK27555.1"/>
    </source>
</evidence>
<reference evidence="1 2" key="1">
    <citation type="submission" date="2016-10" db="EMBL/GenBank/DDBJ databases">
        <authorList>
            <person name="de Groot N.N."/>
        </authorList>
    </citation>
    <scope>NUCLEOTIDE SEQUENCE [LARGE SCALE GENOMIC DNA]</scope>
    <source>
        <strain evidence="1 2">Nv1</strain>
    </source>
</reference>
<dbReference type="Gene3D" id="3.40.630.30">
    <property type="match status" value="1"/>
</dbReference>
<evidence type="ECO:0000313" key="2">
    <source>
        <dbReference type="Proteomes" id="UP000198620"/>
    </source>
</evidence>
<dbReference type="Proteomes" id="UP000198620">
    <property type="component" value="Unassembled WGS sequence"/>
</dbReference>
<organism evidence="1 2">
    <name type="scientific">Nitrosovibrio tenuis</name>
    <dbReference type="NCBI Taxonomy" id="1233"/>
    <lineage>
        <taxon>Bacteria</taxon>
        <taxon>Pseudomonadati</taxon>
        <taxon>Pseudomonadota</taxon>
        <taxon>Betaproteobacteria</taxon>
        <taxon>Nitrosomonadales</taxon>
        <taxon>Nitrosomonadaceae</taxon>
        <taxon>Nitrosovibrio</taxon>
    </lineage>
</organism>
<dbReference type="InterPro" id="IPR016181">
    <property type="entry name" value="Acyl_CoA_acyltransferase"/>
</dbReference>